<keyword evidence="6" id="KW-1133">Transmembrane helix</keyword>
<name>A0ABW9GAL4_9GAMM</name>
<dbReference type="SUPFAM" id="SSF58104">
    <property type="entry name" value="Methyl-accepting chemotaxis protein (MCP) signaling domain"/>
    <property type="match status" value="1"/>
</dbReference>
<dbReference type="SMART" id="SM00283">
    <property type="entry name" value="MA"/>
    <property type="match status" value="1"/>
</dbReference>
<gene>
    <name evidence="9" type="ORF">ABUE30_15450</name>
</gene>
<reference evidence="9 10" key="1">
    <citation type="journal article" date="2013" name="Int. J. Syst. Evol. Microbiol.">
        <title>Celerinatantimonas yamalensis sp. nov., a cold-adapted diazotrophic bacterium from a cold permafrost brine.</title>
        <authorList>
            <person name="Shcherbakova V."/>
            <person name="Chuvilskaya N."/>
            <person name="Rivkina E."/>
            <person name="Demidov N."/>
            <person name="Uchaeva V."/>
            <person name="Suetin S."/>
            <person name="Suzina N."/>
            <person name="Gilichinsky D."/>
        </authorList>
    </citation>
    <scope>NUCLEOTIDE SEQUENCE [LARGE SCALE GENOMIC DNA]</scope>
    <source>
        <strain evidence="9 10">C7</strain>
    </source>
</reference>
<feature type="domain" description="HAMP" evidence="8">
    <location>
        <begin position="206"/>
        <end position="258"/>
    </location>
</feature>
<evidence type="ECO:0000259" key="7">
    <source>
        <dbReference type="PROSITE" id="PS50111"/>
    </source>
</evidence>
<evidence type="ECO:0000313" key="9">
    <source>
        <dbReference type="EMBL" id="MFM2486434.1"/>
    </source>
</evidence>
<dbReference type="EMBL" id="JBEQCT010000008">
    <property type="protein sequence ID" value="MFM2486434.1"/>
    <property type="molecule type" value="Genomic_DNA"/>
</dbReference>
<dbReference type="RefSeq" id="WP_408624733.1">
    <property type="nucleotide sequence ID" value="NZ_JBEQCT010000008.1"/>
</dbReference>
<dbReference type="PROSITE" id="PS50885">
    <property type="entry name" value="HAMP"/>
    <property type="match status" value="1"/>
</dbReference>
<proteinExistence type="inferred from homology"/>
<keyword evidence="6" id="KW-0472">Membrane</keyword>
<dbReference type="InterPro" id="IPR004089">
    <property type="entry name" value="MCPsignal_dom"/>
</dbReference>
<feature type="coiled-coil region" evidence="5">
    <location>
        <begin position="481"/>
        <end position="515"/>
    </location>
</feature>
<comment type="subcellular location">
    <subcellularLocation>
        <location evidence="1">Membrane</location>
    </subcellularLocation>
</comment>
<evidence type="ECO:0000259" key="8">
    <source>
        <dbReference type="PROSITE" id="PS50885"/>
    </source>
</evidence>
<evidence type="ECO:0000256" key="2">
    <source>
        <dbReference type="ARBA" id="ARBA00023224"/>
    </source>
</evidence>
<feature type="transmembrane region" description="Helical" evidence="6">
    <location>
        <begin position="155"/>
        <end position="174"/>
    </location>
</feature>
<protein>
    <submittedName>
        <fullName evidence="9">Methyl-accepting chemotaxis protein</fullName>
    </submittedName>
</protein>
<sequence>MTQFLGRFRLAHSISALCFLIVLFLMGGNWLASQLIKTNVVKMQQQQLVDQVTSFGEVARLYPHDKARLRELIYAARWGKDNDGYLFLIQGGNNVLLDYPVKPSLEGGQLPIIKLTEGGTLQQAVSDVSRDGVARLIHYYYNLPGSSQIELKASYLYPLGVGQAVLVAGTYLGEAHALIGSVEGELTGTVIVCGMVILMMMLIFSKYIRVRIHYLKQSMVNMAKGEMSQVVHLKGQDEFAHLAVALNHCQSQQIQMIGQQMTLTNQVANSSAQTQKSVNKTHSLLSEQLDYLTQLSRSTEEMVISIRDVVHHASVASNQATTTDERAHQGHQRIEQSLQQVRTLCQELESCANSVTNVQHQVESIRSIVGTINSISEQTNLLALNAAIEAARAGSVGRGFAVVADEVRHLAARTQSATQDIEKMINQLQLQSEQAVVMTQQSLSAAHQTMQTSASAGDEFSSIMAAISQLRDNNHQIAAAAEQQESVAESMSQNLNQLSDELHVAGEELDKATQETGLLQNQAEELDLLVNKYQLSS</sequence>
<accession>A0ABW9GAL4</accession>
<dbReference type="PANTHER" id="PTHR32089">
    <property type="entry name" value="METHYL-ACCEPTING CHEMOTAXIS PROTEIN MCPB"/>
    <property type="match status" value="1"/>
</dbReference>
<dbReference type="PANTHER" id="PTHR32089:SF120">
    <property type="entry name" value="METHYL-ACCEPTING CHEMOTAXIS PROTEIN TLPQ"/>
    <property type="match status" value="1"/>
</dbReference>
<dbReference type="Pfam" id="PF00672">
    <property type="entry name" value="HAMP"/>
    <property type="match status" value="1"/>
</dbReference>
<evidence type="ECO:0000256" key="1">
    <source>
        <dbReference type="ARBA" id="ARBA00004370"/>
    </source>
</evidence>
<evidence type="ECO:0000256" key="5">
    <source>
        <dbReference type="SAM" id="Coils"/>
    </source>
</evidence>
<keyword evidence="10" id="KW-1185">Reference proteome</keyword>
<dbReference type="InterPro" id="IPR003660">
    <property type="entry name" value="HAMP_dom"/>
</dbReference>
<feature type="transmembrane region" description="Helical" evidence="6">
    <location>
        <begin position="12"/>
        <end position="32"/>
    </location>
</feature>
<evidence type="ECO:0000256" key="6">
    <source>
        <dbReference type="SAM" id="Phobius"/>
    </source>
</evidence>
<evidence type="ECO:0000256" key="3">
    <source>
        <dbReference type="ARBA" id="ARBA00029447"/>
    </source>
</evidence>
<keyword evidence="2 4" id="KW-0807">Transducer</keyword>
<dbReference type="PROSITE" id="PS50111">
    <property type="entry name" value="CHEMOTAXIS_TRANSDUC_2"/>
    <property type="match status" value="1"/>
</dbReference>
<dbReference type="Proteomes" id="UP001629953">
    <property type="component" value="Unassembled WGS sequence"/>
</dbReference>
<dbReference type="Gene3D" id="1.10.287.950">
    <property type="entry name" value="Methyl-accepting chemotaxis protein"/>
    <property type="match status" value="1"/>
</dbReference>
<feature type="domain" description="Methyl-accepting transducer" evidence="7">
    <location>
        <begin position="263"/>
        <end position="499"/>
    </location>
</feature>
<organism evidence="9 10">
    <name type="scientific">Celerinatantimonas yamalensis</name>
    <dbReference type="NCBI Taxonomy" id="559956"/>
    <lineage>
        <taxon>Bacteria</taxon>
        <taxon>Pseudomonadati</taxon>
        <taxon>Pseudomonadota</taxon>
        <taxon>Gammaproteobacteria</taxon>
        <taxon>Celerinatantimonadaceae</taxon>
        <taxon>Celerinatantimonas</taxon>
    </lineage>
</organism>
<keyword evidence="5" id="KW-0175">Coiled coil</keyword>
<comment type="caution">
    <text evidence="9">The sequence shown here is derived from an EMBL/GenBank/DDBJ whole genome shotgun (WGS) entry which is preliminary data.</text>
</comment>
<comment type="similarity">
    <text evidence="3">Belongs to the methyl-accepting chemotaxis (MCP) protein family.</text>
</comment>
<dbReference type="CDD" id="cd06225">
    <property type="entry name" value="HAMP"/>
    <property type="match status" value="1"/>
</dbReference>
<dbReference type="Pfam" id="PF00015">
    <property type="entry name" value="MCPsignal"/>
    <property type="match status" value="1"/>
</dbReference>
<dbReference type="CDD" id="cd11386">
    <property type="entry name" value="MCP_signal"/>
    <property type="match status" value="1"/>
</dbReference>
<evidence type="ECO:0000256" key="4">
    <source>
        <dbReference type="PROSITE-ProRule" id="PRU00284"/>
    </source>
</evidence>
<keyword evidence="6" id="KW-0812">Transmembrane</keyword>
<evidence type="ECO:0000313" key="10">
    <source>
        <dbReference type="Proteomes" id="UP001629953"/>
    </source>
</evidence>
<dbReference type="Gene3D" id="3.30.450.20">
    <property type="entry name" value="PAS domain"/>
    <property type="match status" value="1"/>
</dbReference>
<feature type="transmembrane region" description="Helical" evidence="6">
    <location>
        <begin position="186"/>
        <end position="208"/>
    </location>
</feature>